<name>A0A917WB53_9RHOB</name>
<organism evidence="2 3">
    <name type="scientific">Pseudooceanicola nanhaiensis</name>
    <dbReference type="NCBI Taxonomy" id="375761"/>
    <lineage>
        <taxon>Bacteria</taxon>
        <taxon>Pseudomonadati</taxon>
        <taxon>Pseudomonadota</taxon>
        <taxon>Alphaproteobacteria</taxon>
        <taxon>Rhodobacterales</taxon>
        <taxon>Paracoccaceae</taxon>
        <taxon>Pseudooceanicola</taxon>
    </lineage>
</organism>
<proteinExistence type="predicted"/>
<dbReference type="GO" id="GO:0016491">
    <property type="term" value="F:oxidoreductase activity"/>
    <property type="evidence" value="ECO:0007669"/>
    <property type="project" value="UniProtKB-KW"/>
</dbReference>
<dbReference type="Gene3D" id="3.20.20.220">
    <property type="match status" value="1"/>
</dbReference>
<evidence type="ECO:0000313" key="3">
    <source>
        <dbReference type="Proteomes" id="UP000649829"/>
    </source>
</evidence>
<dbReference type="InterPro" id="IPR029041">
    <property type="entry name" value="FAD-linked_oxidoreductase-like"/>
</dbReference>
<reference evidence="2" key="2">
    <citation type="submission" date="2020-09" db="EMBL/GenBank/DDBJ databases">
        <authorList>
            <person name="Sun Q."/>
            <person name="Zhou Y."/>
        </authorList>
    </citation>
    <scope>NUCLEOTIDE SEQUENCE</scope>
    <source>
        <strain evidence="2">CGMCC 1.6293</strain>
    </source>
</reference>
<evidence type="ECO:0000313" key="2">
    <source>
        <dbReference type="EMBL" id="GGL90391.1"/>
    </source>
</evidence>
<dbReference type="AlphaFoldDB" id="A0A917WB53"/>
<accession>A0A917WB53</accession>
<reference evidence="2" key="1">
    <citation type="journal article" date="2014" name="Int. J. Syst. Evol. Microbiol.">
        <title>Complete genome sequence of Corynebacterium casei LMG S-19264T (=DSM 44701T), isolated from a smear-ripened cheese.</title>
        <authorList>
            <consortium name="US DOE Joint Genome Institute (JGI-PGF)"/>
            <person name="Walter F."/>
            <person name="Albersmeier A."/>
            <person name="Kalinowski J."/>
            <person name="Ruckert C."/>
        </authorList>
    </citation>
    <scope>NUCLEOTIDE SEQUENCE</scope>
    <source>
        <strain evidence="2">CGMCC 1.6293</strain>
    </source>
</reference>
<sequence length="322" mass="34566">MGLNARMLREALMALLNFKRRETAAPANGQLEGFMSGYSIEVMPRTAEKVEDFRDLLPKGTRVYIAHIDGTEIGDMVATAKRIAGEGFEVMPHFPARSIADKTTLADWIARYQGEAGIDQALLLGGGIPQPRGDFHSSMQLIETGLFDQAGFKRLHVAGHPEGNRDIDPDGGDAMVMEALRWKQDFTTRTDAKVAMATQFAFEAAPIIAWADRLKAAGIEIPIHVGIAGPAKLQTLIKFAIACGVGPSLKVLQKRAMDVTKLVLPYTPADVLADLAAHKAAHPDSLIEQVHVFPLGGIKSAAQWITENAGTAGLPAAQAARG</sequence>
<dbReference type="EMBL" id="BMLF01000001">
    <property type="protein sequence ID" value="GGL90391.1"/>
    <property type="molecule type" value="Genomic_DNA"/>
</dbReference>
<comment type="caution">
    <text evidence="2">The sequence shown here is derived from an EMBL/GenBank/DDBJ whole genome shotgun (WGS) entry which is preliminary data.</text>
</comment>
<evidence type="ECO:0000256" key="1">
    <source>
        <dbReference type="ARBA" id="ARBA00023002"/>
    </source>
</evidence>
<gene>
    <name evidence="2" type="ORF">GCM10011534_10690</name>
</gene>
<dbReference type="Proteomes" id="UP000649829">
    <property type="component" value="Unassembled WGS sequence"/>
</dbReference>
<protein>
    <submittedName>
        <fullName evidence="2">Methylenetetrahydrofolate reductase</fullName>
    </submittedName>
</protein>
<keyword evidence="1" id="KW-0560">Oxidoreductase</keyword>
<dbReference type="SUPFAM" id="SSF51730">
    <property type="entry name" value="FAD-linked oxidoreductase"/>
    <property type="match status" value="1"/>
</dbReference>
<keyword evidence="3" id="KW-1185">Reference proteome</keyword>